<reference evidence="2" key="1">
    <citation type="journal article" date="2018" name="Int. J. Syst. Evol. Microbiol.">
        <title>Jatrophihabitans telluris sp. nov., isolated from sediment soil of lava forest wetlands and the emended description of the genus Jatrophihabitans.</title>
        <authorList>
            <person name="Lee K.C."/>
            <person name="Suh M.K."/>
            <person name="Eom M.K."/>
            <person name="Kim K.K."/>
            <person name="Kim J.S."/>
            <person name="Kim D.S."/>
            <person name="Ko S.H."/>
            <person name="Shin Y.K."/>
            <person name="Lee J.S."/>
        </authorList>
    </citation>
    <scope>NUCLEOTIDE SEQUENCE</scope>
    <source>
        <strain evidence="2">N237</strain>
    </source>
</reference>
<feature type="domain" description="Phosphoribosyltransferase" evidence="1">
    <location>
        <begin position="7"/>
        <end position="118"/>
    </location>
</feature>
<evidence type="ECO:0000313" key="2">
    <source>
        <dbReference type="EMBL" id="UQX88680.1"/>
    </source>
</evidence>
<dbReference type="RefSeq" id="WP_249772391.1">
    <property type="nucleotide sequence ID" value="NZ_CP097332.1"/>
</dbReference>
<dbReference type="InterPro" id="IPR029057">
    <property type="entry name" value="PRTase-like"/>
</dbReference>
<name>A0ABY4R0K0_9ACTN</name>
<keyword evidence="3" id="KW-1185">Reference proteome</keyword>
<dbReference type="Gene3D" id="3.40.50.2020">
    <property type="match status" value="1"/>
</dbReference>
<organism evidence="2 3">
    <name type="scientific">Jatrophihabitans telluris</name>
    <dbReference type="NCBI Taxonomy" id="2038343"/>
    <lineage>
        <taxon>Bacteria</taxon>
        <taxon>Bacillati</taxon>
        <taxon>Actinomycetota</taxon>
        <taxon>Actinomycetes</taxon>
        <taxon>Jatrophihabitantales</taxon>
        <taxon>Jatrophihabitantaceae</taxon>
        <taxon>Jatrophihabitans</taxon>
    </lineage>
</organism>
<proteinExistence type="predicted"/>
<dbReference type="Proteomes" id="UP001056336">
    <property type="component" value="Chromosome"/>
</dbReference>
<dbReference type="EMBL" id="CP097332">
    <property type="protein sequence ID" value="UQX88680.1"/>
    <property type="molecule type" value="Genomic_DNA"/>
</dbReference>
<dbReference type="SUPFAM" id="SSF53271">
    <property type="entry name" value="PRTase-like"/>
    <property type="match status" value="1"/>
</dbReference>
<protein>
    <recommendedName>
        <fullName evidence="1">Phosphoribosyltransferase domain-containing protein</fullName>
    </recommendedName>
</protein>
<evidence type="ECO:0000313" key="3">
    <source>
        <dbReference type="Proteomes" id="UP001056336"/>
    </source>
</evidence>
<gene>
    <name evidence="2" type="ORF">M6D93_01450</name>
</gene>
<reference evidence="2" key="2">
    <citation type="submission" date="2022-05" db="EMBL/GenBank/DDBJ databases">
        <authorList>
            <person name="Kim J.-S."/>
            <person name="Lee K."/>
            <person name="Suh M."/>
            <person name="Eom M."/>
            <person name="Kim J.-S."/>
            <person name="Kim D.-S."/>
            <person name="Ko S.-H."/>
            <person name="Shin Y."/>
            <person name="Lee J.-S."/>
        </authorList>
    </citation>
    <scope>NUCLEOTIDE SEQUENCE</scope>
    <source>
        <strain evidence="2">N237</strain>
    </source>
</reference>
<accession>A0ABY4R0K0</accession>
<evidence type="ECO:0000259" key="1">
    <source>
        <dbReference type="Pfam" id="PF00156"/>
    </source>
</evidence>
<sequence>MHPHSAPTVVLGPESRGSLLGALVAGHLGLGLVEVRKDPARSADSDRWLTAFTPPDYQDRTLLLGARRDHLLAGQRVLFVDDWIDTGGQAQAVRAIVGAAQAVWCGAAVIVDALQDSRLRRDLGVRSLMGIRDL</sequence>
<dbReference type="Pfam" id="PF00156">
    <property type="entry name" value="Pribosyltran"/>
    <property type="match status" value="1"/>
</dbReference>
<dbReference type="CDD" id="cd06223">
    <property type="entry name" value="PRTases_typeI"/>
    <property type="match status" value="1"/>
</dbReference>
<dbReference type="InterPro" id="IPR000836">
    <property type="entry name" value="PRTase_dom"/>
</dbReference>